<proteinExistence type="predicted"/>
<feature type="transmembrane region" description="Helical" evidence="3">
    <location>
        <begin position="87"/>
        <end position="107"/>
    </location>
</feature>
<gene>
    <name evidence="5" type="ORF">DIABBA_LOCUS10473</name>
</gene>
<evidence type="ECO:0000313" key="6">
    <source>
        <dbReference type="Proteomes" id="UP001153709"/>
    </source>
</evidence>
<feature type="transmembrane region" description="Helical" evidence="3">
    <location>
        <begin position="43"/>
        <end position="67"/>
    </location>
</feature>
<keyword evidence="6" id="KW-1185">Reference proteome</keyword>
<keyword evidence="3" id="KW-0812">Transmembrane</keyword>
<dbReference type="Proteomes" id="UP001153709">
    <property type="component" value="Chromosome 7"/>
</dbReference>
<keyword evidence="3" id="KW-1133">Transmembrane helix</keyword>
<dbReference type="PROSITE" id="PS50850">
    <property type="entry name" value="MFS"/>
    <property type="match status" value="1"/>
</dbReference>
<name>A0A9P0DTW9_DIABA</name>
<dbReference type="SUPFAM" id="SSF103473">
    <property type="entry name" value="MFS general substrate transporter"/>
    <property type="match status" value="1"/>
</dbReference>
<feature type="domain" description="Major facilitator superfamily (MFS) profile" evidence="4">
    <location>
        <begin position="43"/>
        <end position="436"/>
    </location>
</feature>
<feature type="region of interest" description="Disordered" evidence="2">
    <location>
        <begin position="17"/>
        <end position="36"/>
    </location>
</feature>
<protein>
    <recommendedName>
        <fullName evidence="4">Major facilitator superfamily (MFS) profile domain-containing protein</fullName>
    </recommendedName>
</protein>
<keyword evidence="3" id="KW-0472">Membrane</keyword>
<dbReference type="PANTHER" id="PTHR11360:SF312">
    <property type="entry name" value="KARMOISIN, ISOFORM B"/>
    <property type="match status" value="1"/>
</dbReference>
<feature type="transmembrane region" description="Helical" evidence="3">
    <location>
        <begin position="255"/>
        <end position="272"/>
    </location>
</feature>
<dbReference type="GO" id="GO:0022857">
    <property type="term" value="F:transmembrane transporter activity"/>
    <property type="evidence" value="ECO:0007669"/>
    <property type="project" value="InterPro"/>
</dbReference>
<reference evidence="5" key="1">
    <citation type="submission" date="2022-01" db="EMBL/GenBank/DDBJ databases">
        <authorList>
            <person name="King R."/>
        </authorList>
    </citation>
    <scope>NUCLEOTIDE SEQUENCE</scope>
</reference>
<feature type="transmembrane region" description="Helical" evidence="3">
    <location>
        <begin position="347"/>
        <end position="370"/>
    </location>
</feature>
<evidence type="ECO:0000256" key="1">
    <source>
        <dbReference type="ARBA" id="ARBA00004141"/>
    </source>
</evidence>
<dbReference type="GO" id="GO:0016020">
    <property type="term" value="C:membrane"/>
    <property type="evidence" value="ECO:0007669"/>
    <property type="project" value="UniProtKB-SubCell"/>
</dbReference>
<evidence type="ECO:0000256" key="2">
    <source>
        <dbReference type="SAM" id="MobiDB-lite"/>
    </source>
</evidence>
<feature type="compositionally biased region" description="Basic and acidic residues" evidence="2">
    <location>
        <begin position="27"/>
        <end position="36"/>
    </location>
</feature>
<dbReference type="AlphaFoldDB" id="A0A9P0DTW9"/>
<evidence type="ECO:0000313" key="5">
    <source>
        <dbReference type="EMBL" id="CAH1282938.1"/>
    </source>
</evidence>
<evidence type="ECO:0000259" key="4">
    <source>
        <dbReference type="PROSITE" id="PS50850"/>
    </source>
</evidence>
<comment type="subcellular location">
    <subcellularLocation>
        <location evidence="1">Membrane</location>
        <topology evidence="1">Multi-pass membrane protein</topology>
    </subcellularLocation>
</comment>
<feature type="transmembrane region" description="Helical" evidence="3">
    <location>
        <begin position="292"/>
        <end position="312"/>
    </location>
</feature>
<feature type="transmembrane region" description="Helical" evidence="3">
    <location>
        <begin position="176"/>
        <end position="195"/>
    </location>
</feature>
<sequence length="488" mass="53821">MIEDVESSLVSSKLEVVSGKQQNGVGNHEENNNKHPADGGSRAWVIMLASFFCNGILFGVINSYGVLYSEFHDNLLKRNVTNASGKAALVGSFSMGTVFFVSPVAGVLTDYIGIRRTTFLGGAIASGGMLLSSFFIEDIVIMCITYGVMYGLGGALMYTPSLAILGHYFKKYLGKVNGFVTAGSSVFTIAMPYLIDVFLKNFGIEWTLRFLALKSSFIMLFAFLFKPVTTTSSTKRKRISFRSIFNVALLRNFRYVVWVSTIAFSLFGYFVPYVYMSKLVKEKFEDGSDTKLPIMCIGIASGIGRLIFGYIADLPNVNRIYMQQLSFFSIGLMTMLLPFTVGHYPWLVVITLAMGLFDGCFISLLGPIAFDLCGREGATQAIGFLLGLCSIPLTLGPYVAGLILDSQHSYTLPFVLAGIPPVIGSVVMFVIKCSEAPLSNVSIRRTNFVKEEPHEKGTLLNKFRRSSLVDQGINDRSFNIKRYRYSSM</sequence>
<dbReference type="InterPro" id="IPR011701">
    <property type="entry name" value="MFS"/>
</dbReference>
<dbReference type="InterPro" id="IPR050327">
    <property type="entry name" value="Proton-linked_MCT"/>
</dbReference>
<dbReference type="InterPro" id="IPR036259">
    <property type="entry name" value="MFS_trans_sf"/>
</dbReference>
<dbReference type="EMBL" id="OU898282">
    <property type="protein sequence ID" value="CAH1282938.1"/>
    <property type="molecule type" value="Genomic_DNA"/>
</dbReference>
<accession>A0A9P0DTW9</accession>
<dbReference type="FunFam" id="1.20.1250.20:FF:000413">
    <property type="entry name" value="Karmoisin, isoform B"/>
    <property type="match status" value="1"/>
</dbReference>
<dbReference type="Pfam" id="PF07690">
    <property type="entry name" value="MFS_1"/>
    <property type="match status" value="1"/>
</dbReference>
<dbReference type="InterPro" id="IPR020846">
    <property type="entry name" value="MFS_dom"/>
</dbReference>
<dbReference type="PANTHER" id="PTHR11360">
    <property type="entry name" value="MONOCARBOXYLATE TRANSPORTER"/>
    <property type="match status" value="1"/>
</dbReference>
<organism evidence="5 6">
    <name type="scientific">Diabrotica balteata</name>
    <name type="common">Banded cucumber beetle</name>
    <dbReference type="NCBI Taxonomy" id="107213"/>
    <lineage>
        <taxon>Eukaryota</taxon>
        <taxon>Metazoa</taxon>
        <taxon>Ecdysozoa</taxon>
        <taxon>Arthropoda</taxon>
        <taxon>Hexapoda</taxon>
        <taxon>Insecta</taxon>
        <taxon>Pterygota</taxon>
        <taxon>Neoptera</taxon>
        <taxon>Endopterygota</taxon>
        <taxon>Coleoptera</taxon>
        <taxon>Polyphaga</taxon>
        <taxon>Cucujiformia</taxon>
        <taxon>Chrysomeloidea</taxon>
        <taxon>Chrysomelidae</taxon>
        <taxon>Galerucinae</taxon>
        <taxon>Diabroticina</taxon>
        <taxon>Diabroticites</taxon>
        <taxon>Diabrotica</taxon>
    </lineage>
</organism>
<evidence type="ECO:0000256" key="3">
    <source>
        <dbReference type="SAM" id="Phobius"/>
    </source>
</evidence>
<dbReference type="OrthoDB" id="6499973at2759"/>
<feature type="transmembrane region" description="Helical" evidence="3">
    <location>
        <begin position="324"/>
        <end position="341"/>
    </location>
</feature>
<feature type="transmembrane region" description="Helical" evidence="3">
    <location>
        <begin position="410"/>
        <end position="431"/>
    </location>
</feature>
<feature type="transmembrane region" description="Helical" evidence="3">
    <location>
        <begin position="382"/>
        <end position="404"/>
    </location>
</feature>
<dbReference type="Gene3D" id="1.20.1250.20">
    <property type="entry name" value="MFS general substrate transporter like domains"/>
    <property type="match status" value="2"/>
</dbReference>
<feature type="transmembrane region" description="Helical" evidence="3">
    <location>
        <begin position="215"/>
        <end position="234"/>
    </location>
</feature>